<evidence type="ECO:0000256" key="1">
    <source>
        <dbReference type="SAM" id="Phobius"/>
    </source>
</evidence>
<feature type="transmembrane region" description="Helical" evidence="1">
    <location>
        <begin position="750"/>
        <end position="773"/>
    </location>
</feature>
<keyword evidence="2" id="KW-1185">Reference proteome</keyword>
<feature type="transmembrane region" description="Helical" evidence="1">
    <location>
        <begin position="812"/>
        <end position="838"/>
    </location>
</feature>
<reference evidence="3" key="1">
    <citation type="submission" date="2016-11" db="UniProtKB">
        <authorList>
            <consortium name="WormBaseParasite"/>
        </authorList>
    </citation>
    <scope>IDENTIFICATION</scope>
</reference>
<accession>A0A1I8J937</accession>
<proteinExistence type="predicted"/>
<keyword evidence="1" id="KW-1133">Transmembrane helix</keyword>
<evidence type="ECO:0000313" key="2">
    <source>
        <dbReference type="Proteomes" id="UP000095280"/>
    </source>
</evidence>
<organism evidence="2 3">
    <name type="scientific">Macrostomum lignano</name>
    <dbReference type="NCBI Taxonomy" id="282301"/>
    <lineage>
        <taxon>Eukaryota</taxon>
        <taxon>Metazoa</taxon>
        <taxon>Spiralia</taxon>
        <taxon>Lophotrochozoa</taxon>
        <taxon>Platyhelminthes</taxon>
        <taxon>Rhabditophora</taxon>
        <taxon>Macrostomorpha</taxon>
        <taxon>Macrostomida</taxon>
        <taxon>Macrostomidae</taxon>
        <taxon>Macrostomum</taxon>
    </lineage>
</organism>
<keyword evidence="1" id="KW-0812">Transmembrane</keyword>
<dbReference type="AlphaFoldDB" id="A0A1I8J937"/>
<keyword evidence="1" id="KW-0472">Membrane</keyword>
<dbReference type="WBParaSite" id="maker-uti_cns_0046282-snap-gene-0.2-mRNA-1">
    <property type="protein sequence ID" value="maker-uti_cns_0046282-snap-gene-0.2-mRNA-1"/>
    <property type="gene ID" value="maker-uti_cns_0046282-snap-gene-0.2"/>
</dbReference>
<dbReference type="Proteomes" id="UP000095280">
    <property type="component" value="Unplaced"/>
</dbReference>
<name>A0A1I8J937_9PLAT</name>
<evidence type="ECO:0000313" key="3">
    <source>
        <dbReference type="WBParaSite" id="maker-uti_cns_0046282-snap-gene-0.2-mRNA-1"/>
    </source>
</evidence>
<protein>
    <submittedName>
        <fullName evidence="3">Hapless 2</fullName>
    </submittedName>
</protein>
<sequence length="1195" mass="131228">EGANPEIAVHVSITGVNLVPVYKDGNKTLGLGGRQVDASDNAFIAKYLAKRDEHTSSGAGRWSAKLRDVHAKQPIPDHYVLQLTRRSNILNRVQRISCANRKNLSPTSDRCPADYGPDEQYYVRRLNSPCSRQNYEFIRFSEFGEYNPYRVGSEDQIGFYMEPNLNKFYCGQTTELLARVFNMTNFEELTPPIFADDCAHAAAKCLACQNQKEDKCQQPGLGVSCCKLECFSSLACSSFYRETCMKVEPVCARGDVDRFVLTPTFDGFSHANRTYFLCHVTYEPPDQLYSIGYNVSLAGDGDAAEWRGDTLWQRVPSANASFHRRGSVDFGPLRVTHDAEIDLPQDYIVHGSLWQQRQRTMANLTVHQLRSDTEPMNGTIRVETPLSGSPYYTAVVQVRRPFDVSSANWLSHHCHMNSSLLTPADKIYADKGQLIDQEMPVAKDGVFYYTLQSGYLAIEIQIPEGQSLLRHYFCRDAPSPRLASSAGSLTYSGDGLWTINITVSPESEAETERCSLVVRCSRDERVRPDTWYLTASVPDSFGTVANSAYADSCSVPTSQEMMPSSICSQTALPHIHALHLRLGRLPADPSGVLDFSFAIPPAPIKKRPSVTAAATGEAAVPGRLISRPLGPSSVTSTPAYVRLQLKDIGRRRLLLVQEWLIRQLSFSAVLTLPLLGPDATSGSDHGGSGGRDLPGDADLEADLDDCAGSRVGVRRWRRRIAAAAAAAAASEEANWGGSGRRRVLFGAGGMVPLVLCVLLGLLYLFLLVTFLLVRSCRSGRSRSGRDSVQRHQQLSTPAPVATCSQWRRRLIVAVYLTVRVCYCLLFTFSAGAALLMAMRPAEFARLERGGRGGGSGGDEVSYASFSSELEHLETLSGAVQAGQLQHLQEMRHACDRVLAANLADLGAAFGRSADAQARLAFDGDRSVGRLLGERFVAEHRKFANRLSGFLDVQLQELSDRLELKYSPYAKYLKEVYGNKWMSFPLSIYNRTHFLTESLYDFYQRKSHLRKREVDFMSFLEDTNAEELHLMPTVLWKRFGQMLPQFSDPAFYPPAAAVAAAAASPELPSTGSTATSGHCLALLCGLTAALCLLLVLAVCERAALAFSASSAPPPTPTGALSTAQLTSSSALQQRQLLTATRPTRPLLAELAEQAGRLASAQATLLNGPGFAGAFKLEARVEVARLMQLVSRFNYDQ</sequence>